<dbReference type="Proteomes" id="UP000325315">
    <property type="component" value="Unassembled WGS sequence"/>
</dbReference>
<reference evidence="2" key="1">
    <citation type="journal article" date="2019" name="Plant Biotechnol. J.">
        <title>Genome sequencing of the Australian wild diploid species Gossypium australe highlights disease resistance and delayed gland morphogenesis.</title>
        <authorList>
            <person name="Cai Y."/>
            <person name="Cai X."/>
            <person name="Wang Q."/>
            <person name="Wang P."/>
            <person name="Zhang Y."/>
            <person name="Cai C."/>
            <person name="Xu Y."/>
            <person name="Wang K."/>
            <person name="Zhou Z."/>
            <person name="Wang C."/>
            <person name="Geng S."/>
            <person name="Li B."/>
            <person name="Dong Q."/>
            <person name="Hou Y."/>
            <person name="Wang H."/>
            <person name="Ai P."/>
            <person name="Liu Z."/>
            <person name="Yi F."/>
            <person name="Sun M."/>
            <person name="An G."/>
            <person name="Cheng J."/>
            <person name="Zhang Y."/>
            <person name="Shi Q."/>
            <person name="Xie Y."/>
            <person name="Shi X."/>
            <person name="Chang Y."/>
            <person name="Huang F."/>
            <person name="Chen Y."/>
            <person name="Hong S."/>
            <person name="Mi L."/>
            <person name="Sun Q."/>
            <person name="Zhang L."/>
            <person name="Zhou B."/>
            <person name="Peng R."/>
            <person name="Zhang X."/>
            <person name="Liu F."/>
        </authorList>
    </citation>
    <scope>NUCLEOTIDE SEQUENCE [LARGE SCALE GENOMIC DNA]</scope>
    <source>
        <strain evidence="2">cv. PA1801</strain>
    </source>
</reference>
<dbReference type="OrthoDB" id="1739409at2759"/>
<comment type="caution">
    <text evidence="1">The sequence shown here is derived from an EMBL/GenBank/DDBJ whole genome shotgun (WGS) entry which is preliminary data.</text>
</comment>
<accession>A0A5B6X3E0</accession>
<name>A0A5B6X3E0_9ROSI</name>
<protein>
    <submittedName>
        <fullName evidence="1">DNA/RNA polymerases superfamily protein</fullName>
    </submittedName>
</protein>
<organism evidence="1 2">
    <name type="scientific">Gossypium australe</name>
    <dbReference type="NCBI Taxonomy" id="47621"/>
    <lineage>
        <taxon>Eukaryota</taxon>
        <taxon>Viridiplantae</taxon>
        <taxon>Streptophyta</taxon>
        <taxon>Embryophyta</taxon>
        <taxon>Tracheophyta</taxon>
        <taxon>Spermatophyta</taxon>
        <taxon>Magnoliopsida</taxon>
        <taxon>eudicotyledons</taxon>
        <taxon>Gunneridae</taxon>
        <taxon>Pentapetalae</taxon>
        <taxon>rosids</taxon>
        <taxon>malvids</taxon>
        <taxon>Malvales</taxon>
        <taxon>Malvaceae</taxon>
        <taxon>Malvoideae</taxon>
        <taxon>Gossypium</taxon>
    </lineage>
</organism>
<sequence length="113" mass="12811">MIVTNPLGQSIMVNKVVKECSLSFARHVFLVDLMLLNFREFDSILGLDWLMRHDAVVECKSRGVSIVNEFPDIFPEELSGILPNRDVEFFTIVTSRIAPISSAPYRVAQVELK</sequence>
<keyword evidence="2" id="KW-1185">Reference proteome</keyword>
<dbReference type="InterPro" id="IPR032567">
    <property type="entry name" value="RTL1-rel"/>
</dbReference>
<dbReference type="InterPro" id="IPR021109">
    <property type="entry name" value="Peptidase_aspartic_dom_sf"/>
</dbReference>
<evidence type="ECO:0000313" key="1">
    <source>
        <dbReference type="EMBL" id="KAA3488253.1"/>
    </source>
</evidence>
<dbReference type="AlphaFoldDB" id="A0A5B6X3E0"/>
<gene>
    <name evidence="1" type="ORF">EPI10_032023</name>
</gene>
<dbReference type="PANTHER" id="PTHR15503:SF45">
    <property type="entry name" value="RNA-DIRECTED DNA POLYMERASE HOMOLOG"/>
    <property type="match status" value="1"/>
</dbReference>
<evidence type="ECO:0000313" key="2">
    <source>
        <dbReference type="Proteomes" id="UP000325315"/>
    </source>
</evidence>
<dbReference type="Gene3D" id="2.40.70.10">
    <property type="entry name" value="Acid Proteases"/>
    <property type="match status" value="1"/>
</dbReference>
<dbReference type="EMBL" id="SMMG02000001">
    <property type="protein sequence ID" value="KAA3488253.1"/>
    <property type="molecule type" value="Genomic_DNA"/>
</dbReference>
<dbReference type="Pfam" id="PF08284">
    <property type="entry name" value="RVP_2"/>
    <property type="match status" value="1"/>
</dbReference>
<proteinExistence type="predicted"/>
<dbReference type="PANTHER" id="PTHR15503">
    <property type="entry name" value="LDOC1 RELATED"/>
    <property type="match status" value="1"/>
</dbReference>